<dbReference type="PANTHER" id="PTHR20916">
    <property type="entry name" value="CYSTEINE AND GLYCINE-RICH PROTEIN 2 BINDING PROTEIN"/>
    <property type="match status" value="1"/>
</dbReference>
<dbReference type="PANTHER" id="PTHR20916:SF18">
    <property type="entry name" value="IPT_TIG DOMAIN-CONTAINING PROTEIN"/>
    <property type="match status" value="1"/>
</dbReference>
<reference evidence="2 3" key="1">
    <citation type="submission" date="2024-04" db="EMBL/GenBank/DDBJ databases">
        <title>Tritrichomonas musculus Genome.</title>
        <authorList>
            <person name="Alves-Ferreira E."/>
            <person name="Grigg M."/>
            <person name="Lorenzi H."/>
            <person name="Galac M."/>
        </authorList>
    </citation>
    <scope>NUCLEOTIDE SEQUENCE [LARGE SCALE GENOMIC DNA]</scope>
    <source>
        <strain evidence="2 3">EAF2021</strain>
    </source>
</reference>
<evidence type="ECO:0000313" key="2">
    <source>
        <dbReference type="EMBL" id="KAK8897015.1"/>
    </source>
</evidence>
<comment type="caution">
    <text evidence="2">The sequence shown here is derived from an EMBL/GenBank/DDBJ whole genome shotgun (WGS) entry which is preliminary data.</text>
</comment>
<keyword evidence="3" id="KW-1185">Reference proteome</keyword>
<protein>
    <recommendedName>
        <fullName evidence="4">HEAT repeat-containing protein 1</fullName>
    </recommendedName>
</protein>
<evidence type="ECO:0008006" key="4">
    <source>
        <dbReference type="Google" id="ProtNLM"/>
    </source>
</evidence>
<dbReference type="InterPro" id="IPR016024">
    <property type="entry name" value="ARM-type_fold"/>
</dbReference>
<gene>
    <name evidence="2" type="ORF">M9Y10_014947</name>
</gene>
<name>A0ABR2L0W8_9EUKA</name>
<evidence type="ECO:0000256" key="1">
    <source>
        <dbReference type="SAM" id="MobiDB-lite"/>
    </source>
</evidence>
<feature type="region of interest" description="Disordered" evidence="1">
    <location>
        <begin position="1000"/>
        <end position="1028"/>
    </location>
</feature>
<accession>A0ABR2L0W8</accession>
<dbReference type="EMBL" id="JAPFFF010000002">
    <property type="protein sequence ID" value="KAK8897015.1"/>
    <property type="molecule type" value="Genomic_DNA"/>
</dbReference>
<feature type="compositionally biased region" description="Basic and acidic residues" evidence="1">
    <location>
        <begin position="1000"/>
        <end position="1012"/>
    </location>
</feature>
<feature type="compositionally biased region" description="Acidic residues" evidence="1">
    <location>
        <begin position="1013"/>
        <end position="1023"/>
    </location>
</feature>
<dbReference type="Proteomes" id="UP001470230">
    <property type="component" value="Unassembled WGS sequence"/>
</dbReference>
<proteinExistence type="predicted"/>
<evidence type="ECO:0000313" key="3">
    <source>
        <dbReference type="Proteomes" id="UP001470230"/>
    </source>
</evidence>
<dbReference type="SUPFAM" id="SSF48371">
    <property type="entry name" value="ARM repeat"/>
    <property type="match status" value="1"/>
</dbReference>
<feature type="compositionally biased region" description="Polar residues" evidence="1">
    <location>
        <begin position="1696"/>
        <end position="1708"/>
    </location>
</feature>
<organism evidence="2 3">
    <name type="scientific">Tritrichomonas musculus</name>
    <dbReference type="NCBI Taxonomy" id="1915356"/>
    <lineage>
        <taxon>Eukaryota</taxon>
        <taxon>Metamonada</taxon>
        <taxon>Parabasalia</taxon>
        <taxon>Tritrichomonadida</taxon>
        <taxon>Tritrichomonadidae</taxon>
        <taxon>Tritrichomonas</taxon>
    </lineage>
</organism>
<sequence>MDEVLSKIENLSQSKRLISCEQVIMGTVHDLHPFLNSSLSETEIQRIQNSLLSLFSANNGEFSIQCSLFIASKILKTMQISKNPQIWDLFNLAISNTTLSTIMAAGYVCKHIGEKFKSQLPRLIDHLFKQKSTLDYPVSYCLRAIFKVGGITVSQYAHGAIDFCRHVILQNRQTTTVSCIKLLKSIIKKTTNPPISQIIDTVRMMIKEEPIPFIKNEIANLIAQCAFSPLSPQLNMKPTQESEWVIGSSKIVTDAPTELDKSLEILLQFPNYLSMSFPQFLNLLTPSIFSRYHSPLYNFVTNNCPSLLSDIISMLPADARFTYFKQVASTTPMTAQQLQKLSCLCQDDKSILEAAGVALILTYSNDKVERNSALNFFATFSKSHPSIIMSYLRSSLNFLCQTLKNEMNSDRDVISHYSLATVVFMNVQRLEDAIEGENNDLLIQFFNDVFTSPNVTSPHFYGALQLLSVLPARYSEPAPIEAATSVAVKYLTENVDRFTSDCHYRRLLKSLFLYRETHIAANYEQNLLLVKMFLSIQKRKGENLTFPLSAISSLCLIAPVSGAGDSEMTEVTRIVVNRALKITPSAELLKSFIARPLPTGFDLLKITTEPSFEKKKEQMILSKIILNFPHLLNSNNQNERKHILDNLISVKTVNSTAHFILLQLCKSSFILPKSCLPLFLKHLETNNLTVLEIISECVGHFLNNNQTDFKTVFSFIEKKKNVASCLLLSSIFAHTRIPNQSYFSRSLLLLNSLMKNGAILPFAIHSISSMLLTHSMQITNFEIILNQFLLLFQTLNTNYSMQPVVLYLCAECFSLLVETSSSEISTQTSTTNKDEKKLVNTLIVLILRSFQLTPLSYSKESYFTCCRAIITFAHNLLNEAPISFPSSRGVAASIQLSASAAFSDFLKFETLDKLSNSCASEGTTFNIDRISQQLLSLLQKTGDQRASSFLISLVNSFLSSEDETSSNESISVSFSESSTSNNNPLDSEDIFSASNFSFDKENKKEKEENKIENEEDDNEDNNNDNELPISFPNYNSKLAFWVQIIRRVLLANSLLQNSDIEPSASVKKCCLSICLAVLPHLAEQTYIKTEFLDDIISSASHSTETDRLELQEASFPVLQQVIELFRYKKSEDGGRMLDLYDSQFSQAVTVGFQLNLAVSGRFLSTYLAFITDSLTSDSENCSHVFTVYLNGIKECKQRTSAYYSLATHLCAVSMKYSNVAEMIHEFLVDLLPVFADVFYKAAALWKNKNDWRQMSKFREFASSFYSQLLPSFVWLQTIAGKKNEKSLLISPEVLLSFCIIESSNQNNNNEQWMIEGAFNAIPVLIEYFGSDLPTELLELALKITKTQLQKDRESMNEFIKILLNACKILKNNKEHDSLRLTLLSIVFSTVNMKSFNKVDFVAPALTYIINSDFNSKKLSMHLPAISQLILDNLFDKHRIDEKEGIPLFSLIFHHSPSIVGYVSNLLLKNANTNLNNNNNNTSSKKYIIPSDFTLNVIKIGIPLLSGSFPLRQVSRFCIEMFKKGGMLLIGKALIEKPEIGFALLSQGNAKACFLLCSNDLNNCRAYLRFVQLSLSSSENINNNDCKLSFTKSVFRLAVNVLCKFGSDVQRGHQIVSLCVQLIQNVKQIVGVDELNKMFNVLDLPEKLATFKMMNLHISKAELKKRNKNLAAFSTIQRTRRGGSGAGGEFGDDDSEWQTLDTGDGSDSF</sequence>
<feature type="region of interest" description="Disordered" evidence="1">
    <location>
        <begin position="1678"/>
        <end position="1708"/>
    </location>
</feature>